<evidence type="ECO:0000313" key="3">
    <source>
        <dbReference type="Proteomes" id="UP001054837"/>
    </source>
</evidence>
<evidence type="ECO:0000313" key="2">
    <source>
        <dbReference type="EMBL" id="GIY14345.1"/>
    </source>
</evidence>
<protein>
    <submittedName>
        <fullName evidence="2">Uncharacterized protein</fullName>
    </submittedName>
</protein>
<dbReference type="EMBL" id="BPLQ01005350">
    <property type="protein sequence ID" value="GIY14345.1"/>
    <property type="molecule type" value="Genomic_DNA"/>
</dbReference>
<dbReference type="Proteomes" id="UP001054837">
    <property type="component" value="Unassembled WGS sequence"/>
</dbReference>
<name>A0AAV4R1Z2_9ARAC</name>
<keyword evidence="3" id="KW-1185">Reference proteome</keyword>
<accession>A0AAV4R1Z2</accession>
<evidence type="ECO:0000256" key="1">
    <source>
        <dbReference type="SAM" id="MobiDB-lite"/>
    </source>
</evidence>
<organism evidence="2 3">
    <name type="scientific">Caerostris darwini</name>
    <dbReference type="NCBI Taxonomy" id="1538125"/>
    <lineage>
        <taxon>Eukaryota</taxon>
        <taxon>Metazoa</taxon>
        <taxon>Ecdysozoa</taxon>
        <taxon>Arthropoda</taxon>
        <taxon>Chelicerata</taxon>
        <taxon>Arachnida</taxon>
        <taxon>Araneae</taxon>
        <taxon>Araneomorphae</taxon>
        <taxon>Entelegynae</taxon>
        <taxon>Araneoidea</taxon>
        <taxon>Araneidae</taxon>
        <taxon>Caerostris</taxon>
    </lineage>
</organism>
<reference evidence="2 3" key="1">
    <citation type="submission" date="2021-06" db="EMBL/GenBank/DDBJ databases">
        <title>Caerostris darwini draft genome.</title>
        <authorList>
            <person name="Kono N."/>
            <person name="Arakawa K."/>
        </authorList>
    </citation>
    <scope>NUCLEOTIDE SEQUENCE [LARGE SCALE GENOMIC DNA]</scope>
</reference>
<dbReference type="AlphaFoldDB" id="A0AAV4R1Z2"/>
<proteinExistence type="predicted"/>
<feature type="region of interest" description="Disordered" evidence="1">
    <location>
        <begin position="1"/>
        <end position="41"/>
    </location>
</feature>
<gene>
    <name evidence="2" type="ORF">CDAR_391651</name>
</gene>
<comment type="caution">
    <text evidence="2">The sequence shown here is derived from an EMBL/GenBank/DDBJ whole genome shotgun (WGS) entry which is preliminary data.</text>
</comment>
<feature type="compositionally biased region" description="Polar residues" evidence="1">
    <location>
        <begin position="1"/>
        <end position="12"/>
    </location>
</feature>
<sequence>MPATSYSLSLQGRRSGGDEIPLGRSGPRQMRQEIPSGHFEGREKKKIKGGGIRDCFCWMEMNRLFVDVLAERSLQLIK</sequence>